<sequence>LQITYHNLVERVYWVGIKFLDEVHSSLTKDLSECGIQAIVEDGNEALVLIRNVVTCILRAITHALQTQDLFLFPHVLWTIFVDSVPSLRQYLNGDCYSTKLEGTINLEVAKQFFLMRYKLEEFLNKTHRIAKVYMKLHDELRRCMTVNNAHTNMYEEICNKEADLKNRWSALEADGDRGSLIREGSKVCDELLHKFPLLESCDPCLYRKAVEQAAKAFNEVIDVIKKSDATIKKRQKSLEAARYAVEFLDYKKSISMLLTVDLHEMERIVGVKTFNINRLTAQFERAKKIRERVECSLSEAILRNEKMQQRLEEGFNVVEIDPVNLQKEVDSFSVALNGFRTHADEIFSVSVQAVEARKAVDKAYDWALLFAKKGDNQAEVDGLVSSFPMGSLKVLKRSLAKGTLEEGVSKEVVSLMDDIVASVRKISGDSNLGPELENWSSLDSRESRLEFAQSEAALNVKDLSRKQSSVSMNEKGNGQQAFGSNGESATTDLQLGLEDRLSLLFNSASLSSSFTSLPSSNNHSAASLISPNNDHCVDMLLPFEQPCYPRPLTTGVADFPNSSETKLVLSTALGISTASDATDASHSSAISPVSENGPVRGLSSSISSLSERVSSNQLNGVTDEIEGDSNSDIFEARCSSPAPTQYEIPISKSNGSDYDGAEEMSCDEESGIRWRRNSWSSLPRVDERLSIDECAIGGAPLTLDLTDKVITCMSSNTLIKRLGQRRSVSGFPSRLPNPFLVNGGARPGSARFSSTYKTRPTLSRIFPIDQDRFSVASSSQTVTDDTSYSSEVIYSNVPLTHSVFDIPLRSEQIEYIRNALNPSKTSNANFRIECTVIRDLLDSEIDYVKSLRSVVQDFIPEMTRDDLPATLRGKKSQLFGNIEKLFQFHAHVFLPQLISRLRFRPTEDSLSLTVGSLFVEHAMSFNLYSLYAKNKPKADALMRESGGSFFSSVKGSKDVTNLLVRPIERIGKYTLALQQLLNAASPNRMEILEVLHKAVNVVSFQIRHGANLLAMERITGCDLNLREQGALLRNDTMCVTEKRGLYAKKRMRSVFLFTNSVVITKPRLRKDHLGRSYDELRYKASIQVIMHCGLTEMVKTSKTKFELWFRKQTASFTYVMETQSPCIRDLWVHDIRSLLWKQAIKSREDSLLEKANMGIGSLPASIFPLAPLPTSVVLRNRDWGDGSRRPCSLISLTASSCSSSNNVILRGSSAHGYGTGEVIASDLGRLEEIEECDIHTKDYSCSLPRYNAPPPPEV</sequence>
<feature type="region of interest" description="Disordered" evidence="2">
    <location>
        <begin position="466"/>
        <end position="490"/>
    </location>
</feature>
<organism evidence="4">
    <name type="scientific">Enterobius vermicularis</name>
    <name type="common">Human pinworm</name>
    <dbReference type="NCBI Taxonomy" id="51028"/>
    <lineage>
        <taxon>Eukaryota</taxon>
        <taxon>Metazoa</taxon>
        <taxon>Ecdysozoa</taxon>
        <taxon>Nematoda</taxon>
        <taxon>Chromadorea</taxon>
        <taxon>Rhabditida</taxon>
        <taxon>Spirurina</taxon>
        <taxon>Oxyuridomorpha</taxon>
        <taxon>Oxyuroidea</taxon>
        <taxon>Oxyuridae</taxon>
        <taxon>Enterobius</taxon>
    </lineage>
</organism>
<dbReference type="WBParaSite" id="EVEC_0000197301-mRNA-1">
    <property type="protein sequence ID" value="EVEC_0000197301-mRNA-1"/>
    <property type="gene ID" value="EVEC_0000197301"/>
</dbReference>
<evidence type="ECO:0000256" key="1">
    <source>
        <dbReference type="SAM" id="Coils"/>
    </source>
</evidence>
<feature type="compositionally biased region" description="Polar residues" evidence="2">
    <location>
        <begin position="467"/>
        <end position="490"/>
    </location>
</feature>
<feature type="coiled-coil region" evidence="1">
    <location>
        <begin position="277"/>
        <end position="311"/>
    </location>
</feature>
<protein>
    <submittedName>
        <fullName evidence="4">DH domain-containing protein</fullName>
    </submittedName>
</protein>
<dbReference type="Pfam" id="PF22697">
    <property type="entry name" value="SOS1_NGEF_PH"/>
    <property type="match status" value="1"/>
</dbReference>
<keyword evidence="1" id="KW-0175">Coiled coil</keyword>
<dbReference type="GO" id="GO:0005085">
    <property type="term" value="F:guanyl-nucleotide exchange factor activity"/>
    <property type="evidence" value="ECO:0007669"/>
    <property type="project" value="InterPro"/>
</dbReference>
<evidence type="ECO:0000313" key="4">
    <source>
        <dbReference type="WBParaSite" id="EVEC_0000197301-mRNA-1"/>
    </source>
</evidence>
<feature type="region of interest" description="Disordered" evidence="2">
    <location>
        <begin position="646"/>
        <end position="666"/>
    </location>
</feature>
<feature type="region of interest" description="Disordered" evidence="2">
    <location>
        <begin position="582"/>
        <end position="605"/>
    </location>
</feature>
<accession>A0A158Q9G4</accession>
<dbReference type="PANTHER" id="PTHR45845">
    <property type="entry name" value="RHO GUANINE NUCLEOTIDE EXCHANGE FACTOR-RELATED"/>
    <property type="match status" value="1"/>
</dbReference>
<dbReference type="InterPro" id="IPR055251">
    <property type="entry name" value="SOS1_NGEF_PH"/>
</dbReference>
<dbReference type="PROSITE" id="PS50010">
    <property type="entry name" value="DH_2"/>
    <property type="match status" value="1"/>
</dbReference>
<dbReference type="AlphaFoldDB" id="A0A158Q9G4"/>
<dbReference type="SMART" id="SM00325">
    <property type="entry name" value="RhoGEF"/>
    <property type="match status" value="1"/>
</dbReference>
<feature type="domain" description="DH" evidence="3">
    <location>
        <begin position="837"/>
        <end position="1003"/>
    </location>
</feature>
<feature type="compositionally biased region" description="Low complexity" evidence="2">
    <location>
        <begin position="582"/>
        <end position="592"/>
    </location>
</feature>
<evidence type="ECO:0000259" key="3">
    <source>
        <dbReference type="PROSITE" id="PS50010"/>
    </source>
</evidence>
<dbReference type="SUPFAM" id="SSF50729">
    <property type="entry name" value="PH domain-like"/>
    <property type="match status" value="1"/>
</dbReference>
<proteinExistence type="predicted"/>
<name>A0A158Q9G4_ENTVE</name>
<dbReference type="Gene3D" id="1.20.900.10">
    <property type="entry name" value="Dbl homology (DH) domain"/>
    <property type="match status" value="1"/>
</dbReference>
<dbReference type="Pfam" id="PF00621">
    <property type="entry name" value="RhoGEF"/>
    <property type="match status" value="1"/>
</dbReference>
<dbReference type="PANTHER" id="PTHR45845:SF3">
    <property type="entry name" value="PURATROPHIN-1-LIKE, ISOFORM A"/>
    <property type="match status" value="1"/>
</dbReference>
<dbReference type="InterPro" id="IPR035899">
    <property type="entry name" value="DBL_dom_sf"/>
</dbReference>
<dbReference type="InterPro" id="IPR052231">
    <property type="entry name" value="Rho_GEF_signaling-related"/>
</dbReference>
<dbReference type="Gene3D" id="2.30.29.30">
    <property type="entry name" value="Pleckstrin-homology domain (PH domain)/Phosphotyrosine-binding domain (PTB)"/>
    <property type="match status" value="1"/>
</dbReference>
<dbReference type="InterPro" id="IPR011993">
    <property type="entry name" value="PH-like_dom_sf"/>
</dbReference>
<dbReference type="InterPro" id="IPR000219">
    <property type="entry name" value="DH_dom"/>
</dbReference>
<reference evidence="4" key="1">
    <citation type="submission" date="2016-04" db="UniProtKB">
        <authorList>
            <consortium name="WormBaseParasite"/>
        </authorList>
    </citation>
    <scope>IDENTIFICATION</scope>
</reference>
<evidence type="ECO:0000256" key="2">
    <source>
        <dbReference type="SAM" id="MobiDB-lite"/>
    </source>
</evidence>
<dbReference type="SUPFAM" id="SSF48065">
    <property type="entry name" value="DBL homology domain (DH-domain)"/>
    <property type="match status" value="1"/>
</dbReference>